<dbReference type="Proteomes" id="UP001329430">
    <property type="component" value="Chromosome 9"/>
</dbReference>
<keyword evidence="2" id="KW-1185">Reference proteome</keyword>
<evidence type="ECO:0000313" key="1">
    <source>
        <dbReference type="EMBL" id="KAK5639462.1"/>
    </source>
</evidence>
<name>A0AAN7V1B5_9COLE</name>
<evidence type="ECO:0000313" key="2">
    <source>
        <dbReference type="Proteomes" id="UP001329430"/>
    </source>
</evidence>
<protein>
    <submittedName>
        <fullName evidence="1">Uncharacterized protein</fullName>
    </submittedName>
</protein>
<dbReference type="EMBL" id="JAVRBK010000009">
    <property type="protein sequence ID" value="KAK5639462.1"/>
    <property type="molecule type" value="Genomic_DNA"/>
</dbReference>
<comment type="caution">
    <text evidence="1">The sequence shown here is derived from an EMBL/GenBank/DDBJ whole genome shotgun (WGS) entry which is preliminary data.</text>
</comment>
<accession>A0AAN7V1B5</accession>
<gene>
    <name evidence="1" type="ORF">RI129_011954</name>
</gene>
<sequence>MLVPRFLVGLMPGHQKNPINQKQSSTYVFFELTLELLKIASCTDFNGKVRNNATAFLHTFVSFETVVTAMIFLQIFKITTPLSDYLQTRNLDYAQAWRLVE</sequence>
<proteinExistence type="predicted"/>
<reference evidence="1 2" key="1">
    <citation type="journal article" date="2024" name="Insects">
        <title>An Improved Chromosome-Level Genome Assembly of the Firefly Pyrocoelia pectoralis.</title>
        <authorList>
            <person name="Fu X."/>
            <person name="Meyer-Rochow V.B."/>
            <person name="Ballantyne L."/>
            <person name="Zhu X."/>
        </authorList>
    </citation>
    <scope>NUCLEOTIDE SEQUENCE [LARGE SCALE GENOMIC DNA]</scope>
    <source>
        <strain evidence="1">XCY_ONT2</strain>
    </source>
</reference>
<dbReference type="AlphaFoldDB" id="A0AAN7V1B5"/>
<organism evidence="1 2">
    <name type="scientific">Pyrocoelia pectoralis</name>
    <dbReference type="NCBI Taxonomy" id="417401"/>
    <lineage>
        <taxon>Eukaryota</taxon>
        <taxon>Metazoa</taxon>
        <taxon>Ecdysozoa</taxon>
        <taxon>Arthropoda</taxon>
        <taxon>Hexapoda</taxon>
        <taxon>Insecta</taxon>
        <taxon>Pterygota</taxon>
        <taxon>Neoptera</taxon>
        <taxon>Endopterygota</taxon>
        <taxon>Coleoptera</taxon>
        <taxon>Polyphaga</taxon>
        <taxon>Elateriformia</taxon>
        <taxon>Elateroidea</taxon>
        <taxon>Lampyridae</taxon>
        <taxon>Lampyrinae</taxon>
        <taxon>Pyrocoelia</taxon>
    </lineage>
</organism>